<dbReference type="InterPro" id="IPR014784">
    <property type="entry name" value="Cu2_ascorb_mOase-like_C"/>
</dbReference>
<dbReference type="Gene3D" id="2.60.120.230">
    <property type="match status" value="1"/>
</dbReference>
<dbReference type="Proteomes" id="UP000627715">
    <property type="component" value="Unassembled WGS sequence"/>
</dbReference>
<dbReference type="GO" id="GO:0005507">
    <property type="term" value="F:copper ion binding"/>
    <property type="evidence" value="ECO:0007669"/>
    <property type="project" value="InterPro"/>
</dbReference>
<dbReference type="AlphaFoldDB" id="A0A916QKY2"/>
<evidence type="ECO:0000313" key="6">
    <source>
        <dbReference type="Proteomes" id="UP000627715"/>
    </source>
</evidence>
<dbReference type="SUPFAM" id="SSF52833">
    <property type="entry name" value="Thioredoxin-like"/>
    <property type="match status" value="1"/>
</dbReference>
<dbReference type="OrthoDB" id="9809746at2"/>
<reference evidence="5" key="2">
    <citation type="submission" date="2020-09" db="EMBL/GenBank/DDBJ databases">
        <authorList>
            <person name="Sun Q."/>
            <person name="Zhou Y."/>
        </authorList>
    </citation>
    <scope>NUCLEOTIDE SEQUENCE</scope>
    <source>
        <strain evidence="5">CGMCC 1.15425</strain>
    </source>
</reference>
<organism evidence="5 6">
    <name type="scientific">Pseudohongiella nitratireducens</name>
    <dbReference type="NCBI Taxonomy" id="1768907"/>
    <lineage>
        <taxon>Bacteria</taxon>
        <taxon>Pseudomonadati</taxon>
        <taxon>Pseudomonadota</taxon>
        <taxon>Gammaproteobacteria</taxon>
        <taxon>Pseudomonadales</taxon>
        <taxon>Pseudohongiellaceae</taxon>
        <taxon>Pseudohongiella</taxon>
    </lineage>
</organism>
<dbReference type="Gene3D" id="2.60.120.310">
    <property type="entry name" value="Copper type II, ascorbate-dependent monooxygenase, N-terminal domain"/>
    <property type="match status" value="1"/>
</dbReference>
<dbReference type="InterPro" id="IPR013766">
    <property type="entry name" value="Thioredoxin_domain"/>
</dbReference>
<feature type="domain" description="Thioredoxin" evidence="4">
    <location>
        <begin position="16"/>
        <end position="164"/>
    </location>
</feature>
<feature type="compositionally biased region" description="Polar residues" evidence="2">
    <location>
        <begin position="375"/>
        <end position="386"/>
    </location>
</feature>
<gene>
    <name evidence="5" type="ORF">GCM10011403_20980</name>
</gene>
<accession>A0A916QKY2</accession>
<dbReference type="RefSeq" id="WP_068811721.1">
    <property type="nucleotide sequence ID" value="NZ_BMIY01000009.1"/>
</dbReference>
<keyword evidence="3" id="KW-0732">Signal</keyword>
<dbReference type="GO" id="GO:0016853">
    <property type="term" value="F:isomerase activity"/>
    <property type="evidence" value="ECO:0007669"/>
    <property type="project" value="UniProtKB-KW"/>
</dbReference>
<dbReference type="SUPFAM" id="SSF49742">
    <property type="entry name" value="PHM/PNGase F"/>
    <property type="match status" value="2"/>
</dbReference>
<comment type="caution">
    <text evidence="5">The sequence shown here is derived from an EMBL/GenBank/DDBJ whole genome shotgun (WGS) entry which is preliminary data.</text>
</comment>
<feature type="region of interest" description="Disordered" evidence="2">
    <location>
        <begin position="372"/>
        <end position="393"/>
    </location>
</feature>
<keyword evidence="6" id="KW-1185">Reference proteome</keyword>
<dbReference type="EMBL" id="BMIY01000009">
    <property type="protein sequence ID" value="GFZ77849.1"/>
    <property type="molecule type" value="Genomic_DNA"/>
</dbReference>
<feature type="chain" id="PRO_5037090240" evidence="3">
    <location>
        <begin position="20"/>
        <end position="577"/>
    </location>
</feature>
<evidence type="ECO:0000313" key="5">
    <source>
        <dbReference type="EMBL" id="GFZ77849.1"/>
    </source>
</evidence>
<protein>
    <submittedName>
        <fullName evidence="5">Thiol-disulfide isomerase</fullName>
    </submittedName>
</protein>
<name>A0A916QKY2_9GAMM</name>
<evidence type="ECO:0000259" key="4">
    <source>
        <dbReference type="PROSITE" id="PS51352"/>
    </source>
</evidence>
<reference evidence="5" key="1">
    <citation type="journal article" date="2014" name="Int. J. Syst. Evol. Microbiol.">
        <title>Complete genome sequence of Corynebacterium casei LMG S-19264T (=DSM 44701T), isolated from a smear-ripened cheese.</title>
        <authorList>
            <consortium name="US DOE Joint Genome Institute (JGI-PGF)"/>
            <person name="Walter F."/>
            <person name="Albersmeier A."/>
            <person name="Kalinowski J."/>
            <person name="Ruckert C."/>
        </authorList>
    </citation>
    <scope>NUCLEOTIDE SEQUENCE</scope>
    <source>
        <strain evidence="5">CGMCC 1.15425</strain>
    </source>
</reference>
<dbReference type="InterPro" id="IPR036939">
    <property type="entry name" value="Cu2_ascorb_mOase_N_sf"/>
</dbReference>
<dbReference type="GO" id="GO:0016715">
    <property type="term" value="F:oxidoreductase activity, acting on paired donors, with incorporation or reduction of molecular oxygen, reduced ascorbate as one donor, and incorporation of one atom of oxygen"/>
    <property type="evidence" value="ECO:0007669"/>
    <property type="project" value="InterPro"/>
</dbReference>
<dbReference type="InterPro" id="IPR036249">
    <property type="entry name" value="Thioredoxin-like_sf"/>
</dbReference>
<sequence>MQKTLIFLLLWCLSSHSLANRVPDFSLIDQNGRFHQLSRSTDKQAVVILLFDPSDPFGRAAVQEMDRLRERFRGEPVGFQVLVADLAQTRSSLNDLARAMDVQQLPFLLDESQLVTQALGLSRSGEVLVVDPGRLDVIYQGAVGLFNGNPTQQSLAATLPGMSSYLHYILHSVTRGEPFIQAAYALNGPVVNLPALDSVRQEGVSYEQDVAPILKARCAGCHQDGGVAPWSMDGHLMIQGWSTMIKETLLTRRMPPGQVDYNDAAAFEDVNHISDREMQVLMQWINDGAKKSPVEDDPLAGWSAPESGWALGEPDVVIELPEQQIPATGVLDYAFVPVELNLEEDKWVSAFEFDVDNKVALHHVIIYTQDERQQRQNASRGGSRTNFGGYAPGREHIELGSDAGILLSEDMRLMIQLHYTTVGREVTDRTRLGLYFRETPPGQELVRTAIMNGDFEIPPGVREFPVEASVVISEDSYLHSFAPHMHYRGKRVAFTARYPDGREESLLSIPNFQHNWQMVYRLKEPVFLPAGTEIIAKGAFDNSSFNPLNPDPEKSVSWGEQVWDEMFLTWLRLSEAN</sequence>
<dbReference type="InterPro" id="IPR008977">
    <property type="entry name" value="PHM/PNGase_F_dom_sf"/>
</dbReference>
<evidence type="ECO:0000256" key="3">
    <source>
        <dbReference type="SAM" id="SignalP"/>
    </source>
</evidence>
<dbReference type="PROSITE" id="PS51352">
    <property type="entry name" value="THIOREDOXIN_2"/>
    <property type="match status" value="1"/>
</dbReference>
<evidence type="ECO:0000256" key="2">
    <source>
        <dbReference type="SAM" id="MobiDB-lite"/>
    </source>
</evidence>
<keyword evidence="5" id="KW-0413">Isomerase</keyword>
<dbReference type="Gene3D" id="3.40.30.10">
    <property type="entry name" value="Glutaredoxin"/>
    <property type="match status" value="1"/>
</dbReference>
<evidence type="ECO:0000256" key="1">
    <source>
        <dbReference type="ARBA" id="ARBA00023157"/>
    </source>
</evidence>
<proteinExistence type="predicted"/>
<keyword evidence="1" id="KW-1015">Disulfide bond</keyword>
<feature type="signal peptide" evidence="3">
    <location>
        <begin position="1"/>
        <end position="19"/>
    </location>
</feature>